<evidence type="ECO:0000259" key="13">
    <source>
        <dbReference type="PROSITE" id="PS51462"/>
    </source>
</evidence>
<keyword evidence="4" id="KW-0235">DNA replication</keyword>
<sequence>MVKTIEVVGAVIAQDGRIFAAKRGKGKSMAGFWEFPGGKIEPGESPQAALARELKEELRIEAEVGEFVVTTRHDTGDVVVELSTYICELVSGTPILTEHEEVRWVAANKLSDLTWAPADIPTVELLAERFG</sequence>
<dbReference type="InterPro" id="IPR000086">
    <property type="entry name" value="NUDIX_hydrolase_dom"/>
</dbReference>
<dbReference type="PROSITE" id="PS00893">
    <property type="entry name" value="NUDIX_BOX"/>
    <property type="match status" value="1"/>
</dbReference>
<proteinExistence type="inferred from homology"/>
<evidence type="ECO:0000256" key="1">
    <source>
        <dbReference type="ARBA" id="ARBA00001946"/>
    </source>
</evidence>
<accession>A0ABX8KUL8</accession>
<dbReference type="Gene3D" id="3.90.79.10">
    <property type="entry name" value="Nucleoside Triphosphate Pyrophosphohydrolase"/>
    <property type="match status" value="1"/>
</dbReference>
<evidence type="ECO:0000256" key="9">
    <source>
        <dbReference type="ARBA" id="ARBA00023204"/>
    </source>
</evidence>
<gene>
    <name evidence="14" type="ORF">I6L55_09825</name>
</gene>
<dbReference type="PROSITE" id="PS51462">
    <property type="entry name" value="NUDIX"/>
    <property type="match status" value="1"/>
</dbReference>
<dbReference type="InterPro" id="IPR020084">
    <property type="entry name" value="NUDIX_hydrolase_CS"/>
</dbReference>
<comment type="catalytic activity">
    <reaction evidence="10">
        <text>8-oxo-dGTP + H2O = 8-oxo-dGMP + diphosphate + H(+)</text>
        <dbReference type="Rhea" id="RHEA:31575"/>
        <dbReference type="ChEBI" id="CHEBI:15377"/>
        <dbReference type="ChEBI" id="CHEBI:15378"/>
        <dbReference type="ChEBI" id="CHEBI:33019"/>
        <dbReference type="ChEBI" id="CHEBI:63224"/>
        <dbReference type="ChEBI" id="CHEBI:77896"/>
        <dbReference type="EC" id="3.6.1.55"/>
    </reaction>
</comment>
<dbReference type="CDD" id="cd03425">
    <property type="entry name" value="NUDIX_MutT_NudA_like"/>
    <property type="match status" value="1"/>
</dbReference>
<evidence type="ECO:0000256" key="2">
    <source>
        <dbReference type="ARBA" id="ARBA00005582"/>
    </source>
</evidence>
<keyword evidence="7 12" id="KW-0378">Hydrolase</keyword>
<protein>
    <recommendedName>
        <fullName evidence="11">8-oxo-dGTP diphosphatase</fullName>
        <ecNumber evidence="11">3.6.1.55</ecNumber>
    </recommendedName>
</protein>
<dbReference type="EMBL" id="CP077302">
    <property type="protein sequence ID" value="QXB18162.1"/>
    <property type="molecule type" value="Genomic_DNA"/>
</dbReference>
<dbReference type="EC" id="3.6.1.55" evidence="11"/>
<evidence type="ECO:0000256" key="3">
    <source>
        <dbReference type="ARBA" id="ARBA00022457"/>
    </source>
</evidence>
<evidence type="ECO:0000313" key="15">
    <source>
        <dbReference type="Proteomes" id="UP000683520"/>
    </source>
</evidence>
<comment type="similarity">
    <text evidence="2 12">Belongs to the Nudix hydrolase family.</text>
</comment>
<reference evidence="14 15" key="1">
    <citation type="submission" date="2021-06" db="EMBL/GenBank/DDBJ databases">
        <title>FDA dAtabase for Regulatory Grade micrObial Sequences (FDA-ARGOS): Supporting development and validation of Infectious Disease Dx tests.</title>
        <authorList>
            <person name="Sproer C."/>
            <person name="Gronow S."/>
            <person name="Severitt S."/>
            <person name="Schroder I."/>
            <person name="Tallon L."/>
            <person name="Sadzewicz L."/>
            <person name="Zhao X."/>
            <person name="Boylan J."/>
            <person name="Ott S."/>
            <person name="Bowen H."/>
            <person name="Vavikolanu K."/>
            <person name="Mehta A."/>
            <person name="Aluvathingal J."/>
            <person name="Nadendla S."/>
            <person name="Lowell S."/>
            <person name="Myers T."/>
            <person name="Yan Y."/>
        </authorList>
    </citation>
    <scope>NUCLEOTIDE SEQUENCE [LARGE SCALE GENOMIC DNA]</scope>
    <source>
        <strain evidence="14 15">FDAARGOS 1425</strain>
    </source>
</reference>
<feature type="domain" description="Nudix hydrolase" evidence="13">
    <location>
        <begin position="3"/>
        <end position="127"/>
    </location>
</feature>
<dbReference type="RefSeq" id="WP_070820540.1">
    <property type="nucleotide sequence ID" value="NZ_CP047198.1"/>
</dbReference>
<dbReference type="SUPFAM" id="SSF55811">
    <property type="entry name" value="Nudix"/>
    <property type="match status" value="1"/>
</dbReference>
<keyword evidence="9" id="KW-0234">DNA repair</keyword>
<keyword evidence="6" id="KW-0227">DNA damage</keyword>
<name>A0ABX8KUL8_9CORY</name>
<dbReference type="InterPro" id="IPR020476">
    <property type="entry name" value="Nudix_hydrolase"/>
</dbReference>
<dbReference type="Proteomes" id="UP000683520">
    <property type="component" value="Chromosome"/>
</dbReference>
<dbReference type="PANTHER" id="PTHR47707">
    <property type="entry name" value="8-OXO-DGTP DIPHOSPHATASE"/>
    <property type="match status" value="1"/>
</dbReference>
<organism evidence="14 15">
    <name type="scientific">Corynebacterium coyleae</name>
    <dbReference type="NCBI Taxonomy" id="53374"/>
    <lineage>
        <taxon>Bacteria</taxon>
        <taxon>Bacillati</taxon>
        <taxon>Actinomycetota</taxon>
        <taxon>Actinomycetes</taxon>
        <taxon>Mycobacteriales</taxon>
        <taxon>Corynebacteriaceae</taxon>
        <taxon>Corynebacterium</taxon>
    </lineage>
</organism>
<dbReference type="GeneID" id="92750480"/>
<evidence type="ECO:0000256" key="5">
    <source>
        <dbReference type="ARBA" id="ARBA00022723"/>
    </source>
</evidence>
<keyword evidence="3" id="KW-0515">Mutator protein</keyword>
<evidence type="ECO:0000256" key="11">
    <source>
        <dbReference type="ARBA" id="ARBA00038905"/>
    </source>
</evidence>
<dbReference type="Pfam" id="PF00293">
    <property type="entry name" value="NUDIX"/>
    <property type="match status" value="1"/>
</dbReference>
<dbReference type="InterPro" id="IPR047127">
    <property type="entry name" value="MutT-like"/>
</dbReference>
<keyword evidence="15" id="KW-1185">Reference proteome</keyword>
<evidence type="ECO:0000256" key="7">
    <source>
        <dbReference type="ARBA" id="ARBA00022801"/>
    </source>
</evidence>
<dbReference type="PANTHER" id="PTHR47707:SF1">
    <property type="entry name" value="NUDIX HYDROLASE FAMILY PROTEIN"/>
    <property type="match status" value="1"/>
</dbReference>
<keyword evidence="8" id="KW-0460">Magnesium</keyword>
<evidence type="ECO:0000256" key="8">
    <source>
        <dbReference type="ARBA" id="ARBA00022842"/>
    </source>
</evidence>
<evidence type="ECO:0000256" key="6">
    <source>
        <dbReference type="ARBA" id="ARBA00022763"/>
    </source>
</evidence>
<evidence type="ECO:0000256" key="12">
    <source>
        <dbReference type="RuleBase" id="RU003476"/>
    </source>
</evidence>
<dbReference type="PRINTS" id="PR00502">
    <property type="entry name" value="NUDIXFAMILY"/>
</dbReference>
<evidence type="ECO:0000256" key="4">
    <source>
        <dbReference type="ARBA" id="ARBA00022705"/>
    </source>
</evidence>
<comment type="cofactor">
    <cofactor evidence="1">
        <name>Mg(2+)</name>
        <dbReference type="ChEBI" id="CHEBI:18420"/>
    </cofactor>
</comment>
<dbReference type="InterPro" id="IPR015797">
    <property type="entry name" value="NUDIX_hydrolase-like_dom_sf"/>
</dbReference>
<evidence type="ECO:0000256" key="10">
    <source>
        <dbReference type="ARBA" id="ARBA00035861"/>
    </source>
</evidence>
<evidence type="ECO:0000313" key="14">
    <source>
        <dbReference type="EMBL" id="QXB18162.1"/>
    </source>
</evidence>
<keyword evidence="5" id="KW-0479">Metal-binding</keyword>